<dbReference type="AlphaFoldDB" id="A0A370HM01"/>
<dbReference type="EMBL" id="QQBC01000018">
    <property type="protein sequence ID" value="RDI59613.1"/>
    <property type="molecule type" value="Genomic_DNA"/>
</dbReference>
<keyword evidence="4" id="KW-1185">Reference proteome</keyword>
<reference evidence="3 4" key="1">
    <citation type="submission" date="2018-07" db="EMBL/GenBank/DDBJ databases">
        <title>Genomic Encyclopedia of Type Strains, Phase IV (KMG-IV): sequencing the most valuable type-strain genomes for metagenomic binning, comparative biology and taxonomic classification.</title>
        <authorList>
            <person name="Goeker M."/>
        </authorList>
    </citation>
    <scope>NUCLEOTIDE SEQUENCE [LARGE SCALE GENOMIC DNA]</scope>
    <source>
        <strain evidence="3 4">DSM 44290</strain>
    </source>
</reference>
<dbReference type="Proteomes" id="UP000254869">
    <property type="component" value="Unassembled WGS sequence"/>
</dbReference>
<gene>
    <name evidence="3" type="ORF">DFR76_1183</name>
</gene>
<comment type="caution">
    <text evidence="3">The sequence shown here is derived from an EMBL/GenBank/DDBJ whole genome shotgun (WGS) entry which is preliminary data.</text>
</comment>
<dbReference type="RefSeq" id="WP_147288126.1">
    <property type="nucleotide sequence ID" value="NZ_QQBC01000018.1"/>
</dbReference>
<name>A0A370HM01_9NOCA</name>
<dbReference type="InterPro" id="IPR041458">
    <property type="entry name" value="Rv3651-like_N"/>
</dbReference>
<evidence type="ECO:0000256" key="1">
    <source>
        <dbReference type="SAM" id="MobiDB-lite"/>
    </source>
</evidence>
<proteinExistence type="predicted"/>
<evidence type="ECO:0000259" key="2">
    <source>
        <dbReference type="Pfam" id="PF18007"/>
    </source>
</evidence>
<protein>
    <recommendedName>
        <fullName evidence="2">Rv3651-like N-terminal domain-containing protein</fullName>
    </recommendedName>
</protein>
<evidence type="ECO:0000313" key="3">
    <source>
        <dbReference type="EMBL" id="RDI59613.1"/>
    </source>
</evidence>
<organism evidence="3 4">
    <name type="scientific">Nocardia pseudobrasiliensis</name>
    <dbReference type="NCBI Taxonomy" id="45979"/>
    <lineage>
        <taxon>Bacteria</taxon>
        <taxon>Bacillati</taxon>
        <taxon>Actinomycetota</taxon>
        <taxon>Actinomycetes</taxon>
        <taxon>Mycobacteriales</taxon>
        <taxon>Nocardiaceae</taxon>
        <taxon>Nocardia</taxon>
    </lineage>
</organism>
<accession>A0A370HM01</accession>
<evidence type="ECO:0000313" key="4">
    <source>
        <dbReference type="Proteomes" id="UP000254869"/>
    </source>
</evidence>
<feature type="domain" description="Rv3651-like N-terminal" evidence="2">
    <location>
        <begin position="33"/>
        <end position="131"/>
    </location>
</feature>
<sequence>MTVPTTPPLPTPSSMPRHVGSKSRPPIRHVSHHWVIVEALGGTEHPAVVVDGSYRRNFANLNRVTVATSAAVARRLRPLVERCASSASEQSEQVGLPSGATLKISAIPVFGPAGTVFGVGLWVGPPGTHNPQRPLVAAVEWDRRAGTATLTPELNRRLELSPADNSCPVPLSRLMSCFDHWSDREGFLSLFDPDSPADRWTGTATTQPRYGDRWRVQIAAKVTSDRSTVRALLADLRDDDSSAAPDFRSAAIRQLPLAPEHAIGIMDLKSSLIHEWVDPRYRLAAKRHRPPRIHPDDQADIAMVRRHLLAGTSRITNLFRTASDDEPWLTVRAQWMLICRGERPQALIDLAPRPRGIR</sequence>
<feature type="region of interest" description="Disordered" evidence="1">
    <location>
        <begin position="1"/>
        <end position="25"/>
    </location>
</feature>
<feature type="compositionally biased region" description="Pro residues" evidence="1">
    <location>
        <begin position="1"/>
        <end position="13"/>
    </location>
</feature>
<dbReference type="Pfam" id="PF18007">
    <property type="entry name" value="Rv3651-like_N"/>
    <property type="match status" value="1"/>
</dbReference>